<evidence type="ECO:0000259" key="2">
    <source>
        <dbReference type="Pfam" id="PF07995"/>
    </source>
</evidence>
<reference evidence="3 4" key="1">
    <citation type="submission" date="2020-04" db="EMBL/GenBank/DDBJ databases">
        <title>Genome sequence for Sphingorhabdus sp. strain M1.</title>
        <authorList>
            <person name="Park S.-J."/>
        </authorList>
    </citation>
    <scope>NUCLEOTIDE SEQUENCE [LARGE SCALE GENOMIC DNA]</scope>
    <source>
        <strain evidence="3 4">JK6</strain>
    </source>
</reference>
<dbReference type="InterPro" id="IPR011042">
    <property type="entry name" value="6-blade_b-propeller_TolB-like"/>
</dbReference>
<proteinExistence type="predicted"/>
<dbReference type="PANTHER" id="PTHR19328:SF75">
    <property type="entry name" value="ALDOSE SUGAR DEHYDROGENASE YLII"/>
    <property type="match status" value="1"/>
</dbReference>
<dbReference type="Gene3D" id="2.120.10.30">
    <property type="entry name" value="TolB, C-terminal domain"/>
    <property type="match status" value="1"/>
</dbReference>
<dbReference type="InterPro" id="IPR011041">
    <property type="entry name" value="Quinoprot_gluc/sorb_DH_b-prop"/>
</dbReference>
<dbReference type="EMBL" id="CP051217">
    <property type="protein sequence ID" value="QJB69361.1"/>
    <property type="molecule type" value="Genomic_DNA"/>
</dbReference>
<dbReference type="Pfam" id="PF07995">
    <property type="entry name" value="GSDH"/>
    <property type="match status" value="1"/>
</dbReference>
<dbReference type="PROSITE" id="PS51257">
    <property type="entry name" value="PROKAR_LIPOPROTEIN"/>
    <property type="match status" value="1"/>
</dbReference>
<keyword evidence="1" id="KW-0732">Signal</keyword>
<dbReference type="PANTHER" id="PTHR19328">
    <property type="entry name" value="HEDGEHOG-INTERACTING PROTEIN"/>
    <property type="match status" value="1"/>
</dbReference>
<protein>
    <submittedName>
        <fullName evidence="3">PQQ-dependent sugar dehydrogenase</fullName>
    </submittedName>
</protein>
<dbReference type="AlphaFoldDB" id="A0A6H2DNN2"/>
<feature type="signal peptide" evidence="1">
    <location>
        <begin position="1"/>
        <end position="27"/>
    </location>
</feature>
<dbReference type="Proteomes" id="UP000501600">
    <property type="component" value="Chromosome"/>
</dbReference>
<organism evidence="3 4">
    <name type="scientific">Parasphingorhabdus halotolerans</name>
    <dbReference type="NCBI Taxonomy" id="2725558"/>
    <lineage>
        <taxon>Bacteria</taxon>
        <taxon>Pseudomonadati</taxon>
        <taxon>Pseudomonadota</taxon>
        <taxon>Alphaproteobacteria</taxon>
        <taxon>Sphingomonadales</taxon>
        <taxon>Sphingomonadaceae</taxon>
        <taxon>Parasphingorhabdus</taxon>
    </lineage>
</organism>
<dbReference type="KEGG" id="phao:HF685_08780"/>
<name>A0A6H2DNN2_9SPHN</name>
<dbReference type="InterPro" id="IPR012938">
    <property type="entry name" value="Glc/Sorbosone_DH"/>
</dbReference>
<dbReference type="SUPFAM" id="SSF50952">
    <property type="entry name" value="Soluble quinoprotein glucose dehydrogenase"/>
    <property type="match status" value="1"/>
</dbReference>
<accession>A0A6H2DNN2</accession>
<gene>
    <name evidence="3" type="ORF">HF685_08780</name>
</gene>
<keyword evidence="4" id="KW-1185">Reference proteome</keyword>
<feature type="chain" id="PRO_5026271112" evidence="1">
    <location>
        <begin position="28"/>
        <end position="395"/>
    </location>
</feature>
<evidence type="ECO:0000313" key="3">
    <source>
        <dbReference type="EMBL" id="QJB69361.1"/>
    </source>
</evidence>
<evidence type="ECO:0000313" key="4">
    <source>
        <dbReference type="Proteomes" id="UP000501600"/>
    </source>
</evidence>
<feature type="domain" description="Glucose/Sorbosone dehydrogenase" evidence="2">
    <location>
        <begin position="57"/>
        <end position="390"/>
    </location>
</feature>
<sequence>MPMKNLTIASALSVALLACTNGGNAEATQGASEDAQSFADISPVDREPFMTQEITEFNEPWAMTFLPDGRMLVTTKPGELFLVTQAGEQTAISNIPDVDYGGQGGLGDVILAPDFAKSGRIYLSWVEAGDDGTRGAVVAHANLSLAPPGVEAEAPALSNLKIIWKQNPKVKGRGHYSHRMVFSPDGKYLFIGSGERQKFDPAQDMTGNLGKIVRLNPDGSIPSDNPFLDDEKALPEIWSLGHRNILGMAFDSKGRLWNQEMGPKDGDELNLVQRGSNYGYPIVSEGDHYDGKKIPNHDTRPEFAAPKVAWVPTIAPAGLIFYSGKLFPEWQGNAFIGGLASEALIRVVIDGDEAEEVERFKMGSRIREVEQGPDGALWLLQDGKGGKLLKITPAK</sequence>
<evidence type="ECO:0000256" key="1">
    <source>
        <dbReference type="SAM" id="SignalP"/>
    </source>
</evidence>